<comment type="caution">
    <text evidence="4">The sequence shown here is derived from an EMBL/GenBank/DDBJ whole genome shotgun (WGS) entry which is preliminary data.</text>
</comment>
<dbReference type="InterPro" id="IPR050534">
    <property type="entry name" value="Coronavir_polyprotein_1ab"/>
</dbReference>
<gene>
    <name evidence="4" type="ORF">DOO78_20935</name>
</gene>
<feature type="domain" description="UvrD-like helicase C-terminal" evidence="3">
    <location>
        <begin position="678"/>
        <end position="724"/>
    </location>
</feature>
<keyword evidence="1" id="KW-0547">Nucleotide-binding</keyword>
<dbReference type="GO" id="GO:0003678">
    <property type="term" value="F:DNA helicase activity"/>
    <property type="evidence" value="ECO:0007669"/>
    <property type="project" value="UniProtKB-ARBA"/>
</dbReference>
<evidence type="ECO:0000313" key="5">
    <source>
        <dbReference type="Proteomes" id="UP000249065"/>
    </source>
</evidence>
<evidence type="ECO:0000256" key="1">
    <source>
        <dbReference type="ARBA" id="ARBA00022741"/>
    </source>
</evidence>
<evidence type="ECO:0000313" key="4">
    <source>
        <dbReference type="EMBL" id="RAI56974.1"/>
    </source>
</evidence>
<dbReference type="AlphaFoldDB" id="A0A327M3S1"/>
<dbReference type="EMBL" id="QLIX01000022">
    <property type="protein sequence ID" value="RAI56974.1"/>
    <property type="molecule type" value="Genomic_DNA"/>
</dbReference>
<evidence type="ECO:0000256" key="2">
    <source>
        <dbReference type="ARBA" id="ARBA00022840"/>
    </source>
</evidence>
<keyword evidence="5" id="KW-1185">Reference proteome</keyword>
<dbReference type="Gene3D" id="2.30.30.940">
    <property type="match status" value="1"/>
</dbReference>
<dbReference type="OrthoDB" id="9803432at2"/>
<proteinExistence type="predicted"/>
<evidence type="ECO:0000259" key="3">
    <source>
        <dbReference type="Pfam" id="PF13538"/>
    </source>
</evidence>
<dbReference type="Gene3D" id="3.40.50.300">
    <property type="entry name" value="P-loop containing nucleotide triphosphate hydrolases"/>
    <property type="match status" value="2"/>
</dbReference>
<protein>
    <recommendedName>
        <fullName evidence="3">UvrD-like helicase C-terminal domain-containing protein</fullName>
    </recommendedName>
</protein>
<dbReference type="GO" id="GO:0005524">
    <property type="term" value="F:ATP binding"/>
    <property type="evidence" value="ECO:0007669"/>
    <property type="project" value="UniProtKB-KW"/>
</dbReference>
<dbReference type="InterPro" id="IPR027785">
    <property type="entry name" value="UvrD-like_helicase_C"/>
</dbReference>
<keyword evidence="2" id="KW-0067">ATP-binding</keyword>
<dbReference type="CDD" id="cd18809">
    <property type="entry name" value="SF1_C_RecD"/>
    <property type="match status" value="1"/>
</dbReference>
<dbReference type="PANTHER" id="PTHR43788:SF6">
    <property type="entry name" value="DNA HELICASE B"/>
    <property type="match status" value="1"/>
</dbReference>
<dbReference type="PANTHER" id="PTHR43788">
    <property type="entry name" value="DNA2/NAM7 HELICASE FAMILY MEMBER"/>
    <property type="match status" value="1"/>
</dbReference>
<dbReference type="Proteomes" id="UP000249065">
    <property type="component" value="Unassembled WGS sequence"/>
</dbReference>
<dbReference type="Pfam" id="PF13604">
    <property type="entry name" value="AAA_30"/>
    <property type="match status" value="1"/>
</dbReference>
<name>A0A327M3S1_9PROT</name>
<dbReference type="InterPro" id="IPR027417">
    <property type="entry name" value="P-loop_NTPase"/>
</dbReference>
<dbReference type="CDD" id="cd17933">
    <property type="entry name" value="DEXSc_RecD-like"/>
    <property type="match status" value="1"/>
</dbReference>
<sequence length="755" mass="81800">MIEVAVERVLSRRDFGALFSGPAADGHRVIVSTGEPIFPVVGEVYAVEGEVHRWRDERGFDHRRIAATRLSRVRPSGRLLMPWLKSLPGVGEQRARRLLDRWGFDLIEALSDPSQQDEISRVLDPSRPLLAMKLAALVQASHIERQAEEGVGIAEAEFLAQLEQHGIENAAAARRLWRLIGNIDAWVRLCERPYAVAAVLPWKFADHLGQRLLAPTVGAHTSLHHPDRLVGACDSVIRDLLAEGHTAATPEEVKRRLTRKGVASAQALAAGIARGKLLPLGSLLRAPGAARIETALQQHLQRLRTANGPYDVMADLRALDLVHQAEAATRLTLTDEQRLAVSVLLREHVALLQGGAGVGKTTAVKVLVTAWRGAGGRVEMAALSGKAALRLSMAVGEGAMTIARLVAGLDRRTELVAAGKLVETSEGDRWAKDLTHTSARGPSEDEIGCGDFPPKLDASTMLILDEASMIDLGSLYDLVRRMPDGSRLVQIGDRFQLPPIGLGQCFHDLVEAGKGVAELTRVLRQADDNPLLNVASAIREGREPELPPFAGPATGAHLAECALPAVEERVRAIRDRLLQERPGDEVLVVAGLRATVAGINRAEMARRQSQGAEGIRLGPLCPWISVGDPVIMCRNHYKFGLMNGETGIVASLEPVEIAWGSGGRSTPVKDEYRADIQPAWAITAHRSQGSEAARVVVALDSKAMLTRQWLYTAITRATEQSILVGPRALLRTAVSRASQRVTGFSLMTGRTSWDK</sequence>
<accession>A0A327M3S1</accession>
<dbReference type="Pfam" id="PF13538">
    <property type="entry name" value="UvrD_C_2"/>
    <property type="match status" value="1"/>
</dbReference>
<reference evidence="5" key="1">
    <citation type="submission" date="2018-06" db="EMBL/GenBank/DDBJ databases">
        <authorList>
            <person name="Khan S.A."/>
        </authorList>
    </citation>
    <scope>NUCLEOTIDE SEQUENCE [LARGE SCALE GENOMIC DNA]</scope>
    <source>
        <strain evidence="5">DB-1506</strain>
    </source>
</reference>
<dbReference type="RefSeq" id="WP_111471832.1">
    <property type="nucleotide sequence ID" value="NZ_QLIX01000022.1"/>
</dbReference>
<dbReference type="SUPFAM" id="SSF52540">
    <property type="entry name" value="P-loop containing nucleoside triphosphate hydrolases"/>
    <property type="match status" value="2"/>
</dbReference>
<organism evidence="4 5">
    <name type="scientific">Roseicella frigidaeris</name>
    <dbReference type="NCBI Taxonomy" id="2230885"/>
    <lineage>
        <taxon>Bacteria</taxon>
        <taxon>Pseudomonadati</taxon>
        <taxon>Pseudomonadota</taxon>
        <taxon>Alphaproteobacteria</taxon>
        <taxon>Acetobacterales</taxon>
        <taxon>Roseomonadaceae</taxon>
        <taxon>Roseicella</taxon>
    </lineage>
</organism>